<feature type="binding site" evidence="3">
    <location>
        <begin position="172"/>
        <end position="174"/>
    </location>
    <ligand>
        <name>NAD(+)</name>
        <dbReference type="ChEBI" id="CHEBI:57540"/>
    </ligand>
</feature>
<dbReference type="GO" id="GO:0036054">
    <property type="term" value="F:protein-malonyllysine demalonylase activity"/>
    <property type="evidence" value="ECO:0007669"/>
    <property type="project" value="InterPro"/>
</dbReference>
<keyword evidence="7" id="KW-1185">Reference proteome</keyword>
<feature type="binding site" evidence="3">
    <location>
        <position position="216"/>
    </location>
    <ligand>
        <name>NAD(+)</name>
        <dbReference type="ChEBI" id="CHEBI:57540"/>
    </ligand>
</feature>
<evidence type="ECO:0000313" key="7">
    <source>
        <dbReference type="Proteomes" id="UP000185221"/>
    </source>
</evidence>
<dbReference type="InterPro" id="IPR026590">
    <property type="entry name" value="Ssirtuin_cat_dom"/>
</dbReference>
<feature type="binding site" evidence="3">
    <location>
        <position position="55"/>
    </location>
    <ligand>
        <name>substrate</name>
    </ligand>
</feature>
<dbReference type="InterPro" id="IPR026591">
    <property type="entry name" value="Sirtuin_cat_small_dom_sf"/>
</dbReference>
<evidence type="ECO:0000256" key="2">
    <source>
        <dbReference type="ARBA" id="ARBA00023027"/>
    </source>
</evidence>
<dbReference type="InterPro" id="IPR050134">
    <property type="entry name" value="NAD-dep_sirtuin_deacylases"/>
</dbReference>
<dbReference type="GO" id="GO:0005737">
    <property type="term" value="C:cytoplasm"/>
    <property type="evidence" value="ECO:0007669"/>
    <property type="project" value="UniProtKB-SubCell"/>
</dbReference>
<dbReference type="SUPFAM" id="SSF52467">
    <property type="entry name" value="DHS-like NAD/FAD-binding domain"/>
    <property type="match status" value="1"/>
</dbReference>
<comment type="similarity">
    <text evidence="3">Belongs to the sirtuin family. Class III subfamily.</text>
</comment>
<dbReference type="PROSITE" id="PS50305">
    <property type="entry name" value="SIRTUIN"/>
    <property type="match status" value="1"/>
</dbReference>
<dbReference type="InterPro" id="IPR003000">
    <property type="entry name" value="Sirtuin"/>
</dbReference>
<reference evidence="7" key="1">
    <citation type="submission" date="2016-11" db="EMBL/GenBank/DDBJ databases">
        <authorList>
            <person name="Varghese N."/>
            <person name="Submissions S."/>
        </authorList>
    </citation>
    <scope>NUCLEOTIDE SEQUENCE [LARGE SCALE GENOMIC DNA]</scope>
    <source>
        <strain evidence="7">DSM 15292</strain>
    </source>
</reference>
<name>A0A1N6E8D1_9BACT</name>
<dbReference type="GO" id="GO:0017136">
    <property type="term" value="F:histone deacetylase activity, NAD-dependent"/>
    <property type="evidence" value="ECO:0007669"/>
    <property type="project" value="TreeGrafter"/>
</dbReference>
<dbReference type="PANTHER" id="PTHR11085">
    <property type="entry name" value="NAD-DEPENDENT PROTEIN DEACYLASE SIRTUIN-5, MITOCHONDRIAL-RELATED"/>
    <property type="match status" value="1"/>
</dbReference>
<proteinExistence type="inferred from homology"/>
<dbReference type="Pfam" id="PF02146">
    <property type="entry name" value="SIR2"/>
    <property type="match status" value="1"/>
</dbReference>
<feature type="binding site" evidence="3">
    <location>
        <position position="58"/>
    </location>
    <ligand>
        <name>substrate</name>
    </ligand>
</feature>
<feature type="domain" description="Deacetylase sirtuin-type" evidence="5">
    <location>
        <begin position="1"/>
        <end position="231"/>
    </location>
</feature>
<evidence type="ECO:0000313" key="6">
    <source>
        <dbReference type="EMBL" id="SIN79305.1"/>
    </source>
</evidence>
<dbReference type="GO" id="GO:0070403">
    <property type="term" value="F:NAD+ binding"/>
    <property type="evidence" value="ECO:0007669"/>
    <property type="project" value="UniProtKB-UniRule"/>
</dbReference>
<comment type="subcellular location">
    <subcellularLocation>
        <location evidence="3">Cytoplasm</location>
    </subcellularLocation>
</comment>
<dbReference type="STRING" id="226505.SAMN05444394_1841"/>
<dbReference type="OrthoDB" id="9800582at2"/>
<comment type="domain">
    <text evidence="3">2 residues (Tyr-55 and Arg-58) present in a large hydrophobic pocket are probably involved in substrate specificity. They are important for desuccinylation activity, but dispensable for deacetylation activity.</text>
</comment>
<evidence type="ECO:0000256" key="4">
    <source>
        <dbReference type="PROSITE-ProRule" id="PRU00236"/>
    </source>
</evidence>
<keyword evidence="2 3" id="KW-0520">NAD</keyword>
<dbReference type="EC" id="2.3.1.286" evidence="3"/>
<comment type="catalytic activity">
    <reaction evidence="3">
        <text>N(6)-succinyl-L-lysyl-[protein] + NAD(+) + H2O = 2''-O-succinyl-ADP-D-ribose + nicotinamide + L-lysyl-[protein]</text>
        <dbReference type="Rhea" id="RHEA:47668"/>
        <dbReference type="Rhea" id="RHEA-COMP:9752"/>
        <dbReference type="Rhea" id="RHEA-COMP:11877"/>
        <dbReference type="ChEBI" id="CHEBI:15377"/>
        <dbReference type="ChEBI" id="CHEBI:17154"/>
        <dbReference type="ChEBI" id="CHEBI:29969"/>
        <dbReference type="ChEBI" id="CHEBI:57540"/>
        <dbReference type="ChEBI" id="CHEBI:87830"/>
        <dbReference type="ChEBI" id="CHEBI:87832"/>
    </reaction>
</comment>
<keyword evidence="3" id="KW-0963">Cytoplasm</keyword>
<evidence type="ECO:0000256" key="3">
    <source>
        <dbReference type="HAMAP-Rule" id="MF_01121"/>
    </source>
</evidence>
<dbReference type="InterPro" id="IPR029035">
    <property type="entry name" value="DHS-like_NAD/FAD-binding_dom"/>
</dbReference>
<dbReference type="CDD" id="cd01412">
    <property type="entry name" value="SIRT5_Af1_CobB"/>
    <property type="match status" value="1"/>
</dbReference>
<dbReference type="EMBL" id="FSRC01000001">
    <property type="protein sequence ID" value="SIN79305.1"/>
    <property type="molecule type" value="Genomic_DNA"/>
</dbReference>
<comment type="function">
    <text evidence="3">NAD-dependent lysine deacetylase and desuccinylase that specifically removes acetyl and succinyl groups on target proteins. Modulates the activities of several proteins which are inactive in their acylated form.</text>
</comment>
<dbReference type="Gene3D" id="3.30.1600.10">
    <property type="entry name" value="SIR2/SIRT2 'Small Domain"/>
    <property type="match status" value="1"/>
</dbReference>
<feature type="binding site" evidence="3">
    <location>
        <begin position="88"/>
        <end position="91"/>
    </location>
    <ligand>
        <name>NAD(+)</name>
        <dbReference type="ChEBI" id="CHEBI:57540"/>
    </ligand>
</feature>
<dbReference type="Proteomes" id="UP000185221">
    <property type="component" value="Unassembled WGS sequence"/>
</dbReference>
<dbReference type="GO" id="GO:0036055">
    <property type="term" value="F:protein-succinyllysine desuccinylase activity"/>
    <property type="evidence" value="ECO:0007669"/>
    <property type="project" value="UniProtKB-UniRule"/>
</dbReference>
<accession>A0A1N6E8D1</accession>
<comment type="caution">
    <text evidence="3 4">Lacks conserved residue(s) required for the propagation of feature annotation.</text>
</comment>
<organism evidence="6 7">
    <name type="scientific">Algoriphagus halophilus</name>
    <dbReference type="NCBI Taxonomy" id="226505"/>
    <lineage>
        <taxon>Bacteria</taxon>
        <taxon>Pseudomonadati</taxon>
        <taxon>Bacteroidota</taxon>
        <taxon>Cytophagia</taxon>
        <taxon>Cytophagales</taxon>
        <taxon>Cyclobacteriaceae</taxon>
        <taxon>Algoriphagus</taxon>
    </lineage>
</organism>
<gene>
    <name evidence="3" type="primary">cobB</name>
    <name evidence="6" type="ORF">SAMN05444394_1841</name>
</gene>
<dbReference type="PANTHER" id="PTHR11085:SF4">
    <property type="entry name" value="NAD-DEPENDENT PROTEIN DEACYLASE"/>
    <property type="match status" value="1"/>
</dbReference>
<dbReference type="Gene3D" id="3.40.50.1220">
    <property type="entry name" value="TPP-binding domain"/>
    <property type="match status" value="1"/>
</dbReference>
<comment type="catalytic activity">
    <reaction evidence="3">
        <text>N(6)-acetyl-L-lysyl-[protein] + NAD(+) + H2O = 2''-O-acetyl-ADP-D-ribose + nicotinamide + L-lysyl-[protein]</text>
        <dbReference type="Rhea" id="RHEA:43636"/>
        <dbReference type="Rhea" id="RHEA-COMP:9752"/>
        <dbReference type="Rhea" id="RHEA-COMP:10731"/>
        <dbReference type="ChEBI" id="CHEBI:15377"/>
        <dbReference type="ChEBI" id="CHEBI:17154"/>
        <dbReference type="ChEBI" id="CHEBI:29969"/>
        <dbReference type="ChEBI" id="CHEBI:57540"/>
        <dbReference type="ChEBI" id="CHEBI:61930"/>
        <dbReference type="ChEBI" id="CHEBI:83767"/>
        <dbReference type="EC" id="2.3.1.286"/>
    </reaction>
</comment>
<evidence type="ECO:0000256" key="1">
    <source>
        <dbReference type="ARBA" id="ARBA00022679"/>
    </source>
</evidence>
<keyword evidence="1" id="KW-0808">Transferase</keyword>
<sequence length="231" mass="25981">MEKKKLVVLSGAGISQESGIKTFRDSNGLWENHDIMEVASPEGWRRNRALVQEFYNQRRKQARACQPNEAHKVLARLEQRFNVTIITQNVDDLHERGGSSHVIHLHGELSKAQSSKNPDLVYPMEGWEIKEGDCCELGSQLRPHIVWFGEPVPKMEEAIDHAATADYFIVVGTSLQVYPAAGLIDYVPKKAKKFLVDVVIPNSPLTKDVFCLEKRASEGLKHLESVILGEL</sequence>
<dbReference type="RefSeq" id="WP_074224531.1">
    <property type="nucleotide sequence ID" value="NZ_FSRC01000001.1"/>
</dbReference>
<protein>
    <recommendedName>
        <fullName evidence="3">NAD-dependent protein deacylase</fullName>
        <ecNumber evidence="3">2.3.1.286</ecNumber>
    </recommendedName>
    <alternativeName>
        <fullName evidence="3">Regulatory protein SIR2 homolog</fullName>
    </alternativeName>
</protein>
<evidence type="ECO:0000259" key="5">
    <source>
        <dbReference type="PROSITE" id="PS50305"/>
    </source>
</evidence>
<feature type="active site" description="Proton acceptor" evidence="3">
    <location>
        <position position="106"/>
    </location>
</feature>
<dbReference type="AlphaFoldDB" id="A0A1N6E8D1"/>
<dbReference type="HAMAP" id="MF_01121">
    <property type="entry name" value="Sirtuin_ClassIII"/>
    <property type="match status" value="1"/>
</dbReference>
<dbReference type="InterPro" id="IPR027546">
    <property type="entry name" value="Sirtuin_class_III"/>
</dbReference>